<sequence>MRNLVLTRNDKLCFSIEELPTCEGNVKPKEAEKRNVGFVCYRMNDPESKHLLINASKRVLTELESLDRDFTEIVEVAKRC</sequence>
<keyword evidence="2" id="KW-1185">Reference proteome</keyword>
<dbReference type="GO" id="GO:0000428">
    <property type="term" value="C:DNA-directed RNA polymerase complex"/>
    <property type="evidence" value="ECO:0007669"/>
    <property type="project" value="UniProtKB-KW"/>
</dbReference>
<dbReference type="Proteomes" id="UP000887013">
    <property type="component" value="Unassembled WGS sequence"/>
</dbReference>
<dbReference type="OrthoDB" id="6426272at2759"/>
<organism evidence="1 2">
    <name type="scientific">Nephila pilipes</name>
    <name type="common">Giant wood spider</name>
    <name type="synonym">Nephila maculata</name>
    <dbReference type="NCBI Taxonomy" id="299642"/>
    <lineage>
        <taxon>Eukaryota</taxon>
        <taxon>Metazoa</taxon>
        <taxon>Ecdysozoa</taxon>
        <taxon>Arthropoda</taxon>
        <taxon>Chelicerata</taxon>
        <taxon>Arachnida</taxon>
        <taxon>Araneae</taxon>
        <taxon>Araneomorphae</taxon>
        <taxon>Entelegynae</taxon>
        <taxon>Araneoidea</taxon>
        <taxon>Nephilidae</taxon>
        <taxon>Nephila</taxon>
    </lineage>
</organism>
<evidence type="ECO:0000313" key="2">
    <source>
        <dbReference type="Proteomes" id="UP000887013"/>
    </source>
</evidence>
<dbReference type="EMBL" id="BMAW01016781">
    <property type="protein sequence ID" value="GFT50807.1"/>
    <property type="molecule type" value="Genomic_DNA"/>
</dbReference>
<name>A0A8X6TUA7_NEPPI</name>
<gene>
    <name evidence="1" type="primary">rpoA_1</name>
    <name evidence="1" type="ORF">NPIL_236011</name>
</gene>
<evidence type="ECO:0000313" key="1">
    <source>
        <dbReference type="EMBL" id="GFT50807.1"/>
    </source>
</evidence>
<keyword evidence="1" id="KW-0804">Transcription</keyword>
<reference evidence="1" key="1">
    <citation type="submission" date="2020-08" db="EMBL/GenBank/DDBJ databases">
        <title>Multicomponent nature underlies the extraordinary mechanical properties of spider dragline silk.</title>
        <authorList>
            <person name="Kono N."/>
            <person name="Nakamura H."/>
            <person name="Mori M."/>
            <person name="Yoshida Y."/>
            <person name="Ohtoshi R."/>
            <person name="Malay A.D."/>
            <person name="Moran D.A.P."/>
            <person name="Tomita M."/>
            <person name="Numata K."/>
            <person name="Arakawa K."/>
        </authorList>
    </citation>
    <scope>NUCLEOTIDE SEQUENCE</scope>
</reference>
<dbReference type="AlphaFoldDB" id="A0A8X6TUA7"/>
<proteinExistence type="predicted"/>
<protein>
    <submittedName>
        <fullName evidence="1">DNA-directed RNA polymerase subunit alpha</fullName>
    </submittedName>
</protein>
<keyword evidence="1" id="KW-0240">DNA-directed RNA polymerase</keyword>
<accession>A0A8X6TUA7</accession>
<comment type="caution">
    <text evidence="1">The sequence shown here is derived from an EMBL/GenBank/DDBJ whole genome shotgun (WGS) entry which is preliminary data.</text>
</comment>